<dbReference type="AlphaFoldDB" id="A0A5C6Z1C2"/>
<keyword evidence="2" id="KW-1185">Reference proteome</keyword>
<evidence type="ECO:0000313" key="2">
    <source>
        <dbReference type="Proteomes" id="UP000321497"/>
    </source>
</evidence>
<organism evidence="1 2">
    <name type="scientific">Aequorivita antarctica</name>
    <dbReference type="NCBI Taxonomy" id="153266"/>
    <lineage>
        <taxon>Bacteria</taxon>
        <taxon>Pseudomonadati</taxon>
        <taxon>Bacteroidota</taxon>
        <taxon>Flavobacteriia</taxon>
        <taxon>Flavobacteriales</taxon>
        <taxon>Flavobacteriaceae</taxon>
        <taxon>Aequorivita</taxon>
    </lineage>
</organism>
<evidence type="ECO:0000313" key="1">
    <source>
        <dbReference type="EMBL" id="TXD73246.1"/>
    </source>
</evidence>
<reference evidence="1 2" key="1">
    <citation type="submission" date="2019-08" db="EMBL/GenBank/DDBJ databases">
        <title>Genome of Aequorivita antarctica SW49 (type strain).</title>
        <authorList>
            <person name="Bowman J.P."/>
        </authorList>
    </citation>
    <scope>NUCLEOTIDE SEQUENCE [LARGE SCALE GENOMIC DNA]</scope>
    <source>
        <strain evidence="1 2">SW49</strain>
    </source>
</reference>
<dbReference type="RefSeq" id="WP_146744035.1">
    <property type="nucleotide sequence ID" value="NZ_UEGI01000021.1"/>
</dbReference>
<comment type="caution">
    <text evidence="1">The sequence shown here is derived from an EMBL/GenBank/DDBJ whole genome shotgun (WGS) entry which is preliminary data.</text>
</comment>
<protein>
    <submittedName>
        <fullName evidence="1">Uncharacterized protein</fullName>
    </submittedName>
</protein>
<sequence>MDIVRPHRPNINIGIEKIANEWIIDKDLDSFNIFSILPPDGWNTIVANIKIAPNIIEVPVLLVK</sequence>
<accession>A0A5C6Z1C2</accession>
<dbReference type="EMBL" id="VORT01000005">
    <property type="protein sequence ID" value="TXD73246.1"/>
    <property type="molecule type" value="Genomic_DNA"/>
</dbReference>
<name>A0A5C6Z1C2_9FLAO</name>
<proteinExistence type="predicted"/>
<dbReference type="Proteomes" id="UP000321497">
    <property type="component" value="Unassembled WGS sequence"/>
</dbReference>
<gene>
    <name evidence="1" type="ORF">ESU54_08905</name>
</gene>